<dbReference type="Proteomes" id="UP000281985">
    <property type="component" value="Unassembled WGS sequence"/>
</dbReference>
<evidence type="ECO:0000313" key="3">
    <source>
        <dbReference type="Proteomes" id="UP000281985"/>
    </source>
</evidence>
<keyword evidence="1" id="KW-1133">Transmembrane helix</keyword>
<dbReference type="OrthoDB" id="1443223at2"/>
<keyword evidence="1" id="KW-0472">Membrane</keyword>
<evidence type="ECO:0000313" key="2">
    <source>
        <dbReference type="EMBL" id="RMB63954.1"/>
    </source>
</evidence>
<sequence length="113" mass="13459">MNIKTIISWLPELALRTLRVLLIGFIIVNAWSIYNSYATVDSNPLIPKNLAAYESFPRYVFITFYLVIIWLVWKFLKGDYNPNKWWMPVLAAFVFESMKFYIYGFLMWINPFG</sequence>
<accession>A0A3M0GH07</accession>
<keyword evidence="1" id="KW-0812">Transmembrane</keyword>
<proteinExistence type="predicted"/>
<dbReference type="AlphaFoldDB" id="A0A3M0GH07"/>
<feature type="transmembrane region" description="Helical" evidence="1">
    <location>
        <begin position="85"/>
        <end position="109"/>
    </location>
</feature>
<evidence type="ECO:0000256" key="1">
    <source>
        <dbReference type="SAM" id="Phobius"/>
    </source>
</evidence>
<comment type="caution">
    <text evidence="2">The sequence shown here is derived from an EMBL/GenBank/DDBJ whole genome shotgun (WGS) entry which is preliminary data.</text>
</comment>
<gene>
    <name evidence="2" type="ORF">EAX61_00810</name>
</gene>
<organism evidence="2 3">
    <name type="scientific">Dokdonia sinensis</name>
    <dbReference type="NCBI Taxonomy" id="2479847"/>
    <lineage>
        <taxon>Bacteria</taxon>
        <taxon>Pseudomonadati</taxon>
        <taxon>Bacteroidota</taxon>
        <taxon>Flavobacteriia</taxon>
        <taxon>Flavobacteriales</taxon>
        <taxon>Flavobacteriaceae</taxon>
        <taxon>Dokdonia</taxon>
    </lineage>
</organism>
<feature type="transmembrane region" description="Helical" evidence="1">
    <location>
        <begin position="20"/>
        <end position="36"/>
    </location>
</feature>
<keyword evidence="3" id="KW-1185">Reference proteome</keyword>
<feature type="transmembrane region" description="Helical" evidence="1">
    <location>
        <begin position="56"/>
        <end position="73"/>
    </location>
</feature>
<protein>
    <submittedName>
        <fullName evidence="2">Uncharacterized protein</fullName>
    </submittedName>
</protein>
<dbReference type="EMBL" id="REFV01000001">
    <property type="protein sequence ID" value="RMB63954.1"/>
    <property type="molecule type" value="Genomic_DNA"/>
</dbReference>
<name>A0A3M0GH07_9FLAO</name>
<dbReference type="RefSeq" id="WP_121915750.1">
    <property type="nucleotide sequence ID" value="NZ_REFV01000001.1"/>
</dbReference>
<reference evidence="2 3" key="1">
    <citation type="submission" date="2018-10" db="EMBL/GenBank/DDBJ databases">
        <title>Dokdonia luteus sp. nov., isolated from sea water.</title>
        <authorList>
            <person name="Zhou L.Y."/>
            <person name="Du Z.J."/>
        </authorList>
    </citation>
    <scope>NUCLEOTIDE SEQUENCE [LARGE SCALE GENOMIC DNA]</scope>
    <source>
        <strain evidence="2 3">SH27</strain>
    </source>
</reference>